<name>A0AAW1CGN3_9HEMI</name>
<sequence>MVALQKAVDEENSMKSNRNRIPIEDTMDLQRRGQQKGGRIYWRCYFNAVTCF</sequence>
<dbReference type="AlphaFoldDB" id="A0AAW1CGN3"/>
<dbReference type="EMBL" id="JAPXFL010000069">
    <property type="protein sequence ID" value="KAK9496583.1"/>
    <property type="molecule type" value="Genomic_DNA"/>
</dbReference>
<comment type="caution">
    <text evidence="2">The sequence shown here is derived from an EMBL/GenBank/DDBJ whole genome shotgun (WGS) entry which is preliminary data.</text>
</comment>
<organism evidence="2 3">
    <name type="scientific">Rhynocoris fuscipes</name>
    <dbReference type="NCBI Taxonomy" id="488301"/>
    <lineage>
        <taxon>Eukaryota</taxon>
        <taxon>Metazoa</taxon>
        <taxon>Ecdysozoa</taxon>
        <taxon>Arthropoda</taxon>
        <taxon>Hexapoda</taxon>
        <taxon>Insecta</taxon>
        <taxon>Pterygota</taxon>
        <taxon>Neoptera</taxon>
        <taxon>Paraneoptera</taxon>
        <taxon>Hemiptera</taxon>
        <taxon>Heteroptera</taxon>
        <taxon>Panheteroptera</taxon>
        <taxon>Cimicomorpha</taxon>
        <taxon>Reduviidae</taxon>
        <taxon>Harpactorinae</taxon>
        <taxon>Harpactorini</taxon>
        <taxon>Rhynocoris</taxon>
    </lineage>
</organism>
<feature type="region of interest" description="Disordered" evidence="1">
    <location>
        <begin position="1"/>
        <end position="24"/>
    </location>
</feature>
<keyword evidence="3" id="KW-1185">Reference proteome</keyword>
<accession>A0AAW1CGN3</accession>
<gene>
    <name evidence="2" type="ORF">O3M35_013148</name>
</gene>
<dbReference type="Proteomes" id="UP001461498">
    <property type="component" value="Unassembled WGS sequence"/>
</dbReference>
<reference evidence="2 3" key="1">
    <citation type="submission" date="2022-12" db="EMBL/GenBank/DDBJ databases">
        <title>Chromosome-level genome assembly of true bugs.</title>
        <authorList>
            <person name="Ma L."/>
            <person name="Li H."/>
        </authorList>
    </citation>
    <scope>NUCLEOTIDE SEQUENCE [LARGE SCALE GENOMIC DNA]</scope>
    <source>
        <strain evidence="2">Lab_2022b</strain>
    </source>
</reference>
<proteinExistence type="predicted"/>
<evidence type="ECO:0000256" key="1">
    <source>
        <dbReference type="SAM" id="MobiDB-lite"/>
    </source>
</evidence>
<evidence type="ECO:0000313" key="3">
    <source>
        <dbReference type="Proteomes" id="UP001461498"/>
    </source>
</evidence>
<evidence type="ECO:0000313" key="2">
    <source>
        <dbReference type="EMBL" id="KAK9496583.1"/>
    </source>
</evidence>
<protein>
    <submittedName>
        <fullName evidence="2">Uncharacterized protein</fullName>
    </submittedName>
</protein>